<protein>
    <recommendedName>
        <fullName evidence="3">N-acetyltransferase domain-containing protein</fullName>
    </recommendedName>
</protein>
<accession>A0A7W4W9X7</accession>
<dbReference type="EMBL" id="JACHWZ010000002">
    <property type="protein sequence ID" value="MBB3059721.1"/>
    <property type="molecule type" value="Genomic_DNA"/>
</dbReference>
<dbReference type="RefSeq" id="WP_183456409.1">
    <property type="nucleotide sequence ID" value="NZ_JACHWZ010000002.1"/>
</dbReference>
<comment type="caution">
    <text evidence="1">The sequence shown here is derived from an EMBL/GenBank/DDBJ whole genome shotgun (WGS) entry which is preliminary data.</text>
</comment>
<evidence type="ECO:0000313" key="2">
    <source>
        <dbReference type="Proteomes" id="UP000535937"/>
    </source>
</evidence>
<organism evidence="1 2">
    <name type="scientific">Microbulbifer rhizosphaerae</name>
    <dbReference type="NCBI Taxonomy" id="1562603"/>
    <lineage>
        <taxon>Bacteria</taxon>
        <taxon>Pseudomonadati</taxon>
        <taxon>Pseudomonadota</taxon>
        <taxon>Gammaproteobacteria</taxon>
        <taxon>Cellvibrionales</taxon>
        <taxon>Microbulbiferaceae</taxon>
        <taxon>Microbulbifer</taxon>
    </lineage>
</organism>
<keyword evidence="2" id="KW-1185">Reference proteome</keyword>
<dbReference type="AlphaFoldDB" id="A0A7W4W9X7"/>
<evidence type="ECO:0008006" key="3">
    <source>
        <dbReference type="Google" id="ProtNLM"/>
    </source>
</evidence>
<dbReference type="Proteomes" id="UP000535937">
    <property type="component" value="Unassembled WGS sequence"/>
</dbReference>
<proteinExistence type="predicted"/>
<reference evidence="1 2" key="1">
    <citation type="submission" date="2020-08" db="EMBL/GenBank/DDBJ databases">
        <title>Genomic Encyclopedia of Type Strains, Phase III (KMG-III): the genomes of soil and plant-associated and newly described type strains.</title>
        <authorList>
            <person name="Whitman W."/>
        </authorList>
    </citation>
    <scope>NUCLEOTIDE SEQUENCE [LARGE SCALE GENOMIC DNA]</scope>
    <source>
        <strain evidence="1 2">CECT 8799</strain>
    </source>
</reference>
<sequence length="179" mass="20751">MFQWRDDHLRTEERYRALREITYEAVMEEYPEITAKDISIRDAFTADSWKHIDGDTARTRRGSWDWAREYPYYKKKPNRFEISLWRGGVLGALSYGQTSKSGTRVRMNLIESIPLRPTPLGMRALPVLSYAAAAFAHLVGADELWVLDPDPSLEGLYMQEGFGSRTYYHGKRVGQRIVL</sequence>
<gene>
    <name evidence="1" type="ORF">FHS09_000529</name>
</gene>
<name>A0A7W4W9X7_9GAMM</name>
<evidence type="ECO:0000313" key="1">
    <source>
        <dbReference type="EMBL" id="MBB3059721.1"/>
    </source>
</evidence>